<evidence type="ECO:0000256" key="1">
    <source>
        <dbReference type="ARBA" id="ARBA00022741"/>
    </source>
</evidence>
<accession>A0A9X7Z8D7</accession>
<sequence>MIEVIRCGLLTTVQDLGRFGYEMAGVSPSGAMDATLAEVANAIVGNSEDAAVLELTWIGPELLFTDDAWIAICGADMDAKVDGTSVPRNRIIQVSSGAKLTFAAAKHGARTILAVAGGIDVPLVLGSRSTHVHARMGGYEGRALRPGDVLKTGILRESTATWLRKQPMRRQSNSVQVSSWAVRFPHELSDGLLDGLGMGDGLGGGVAHKWGDGLGGLGGGSGGRRANGDDWSEAATIRLIPGPEFLWFSDETRQMLTKTPYQLTQASNRMGYRLAGMPLSHAHNHHLWSSAVTFGTVQVPPDGQPVILMAERQTTGGYPRLGVVASVDGPRLAQLRPGHQVRFTWIDVRAAQLLLKKQRNVVSQLKTLLRHSGGVC</sequence>
<dbReference type="PANTHER" id="PTHR43309">
    <property type="entry name" value="5-OXOPROLINASE SUBUNIT C"/>
    <property type="match status" value="1"/>
</dbReference>
<dbReference type="AlphaFoldDB" id="A0A9X7Z8D7"/>
<name>A0A9X7Z8D7_9BACL</name>
<gene>
    <name evidence="5" type="ORF">JZ786_04760</name>
</gene>
<reference evidence="5 6" key="1">
    <citation type="submission" date="2021-02" db="EMBL/GenBank/DDBJ databases">
        <title>Alicyclobacillus curvatus sp. nov. and Alicyclobacillus mengziensis sp. nov., two acidophilic bacteria isolated from acid mine drainage.</title>
        <authorList>
            <person name="Huang Y."/>
        </authorList>
    </citation>
    <scope>NUCLEOTIDE SEQUENCE [LARGE SCALE GENOMIC DNA]</scope>
    <source>
        <strain evidence="5 6">S30H14</strain>
    </source>
</reference>
<keyword evidence="3" id="KW-0067">ATP-binding</keyword>
<dbReference type="Proteomes" id="UP000663505">
    <property type="component" value="Chromosome"/>
</dbReference>
<dbReference type="InterPro" id="IPR003778">
    <property type="entry name" value="CT_A_B"/>
</dbReference>
<dbReference type="SUPFAM" id="SSF50891">
    <property type="entry name" value="Cyclophilin-like"/>
    <property type="match status" value="1"/>
</dbReference>
<dbReference type="EMBL" id="CP071182">
    <property type="protein sequence ID" value="QSO48305.1"/>
    <property type="molecule type" value="Genomic_DNA"/>
</dbReference>
<keyword evidence="6" id="KW-1185">Reference proteome</keyword>
<dbReference type="InterPro" id="IPR029000">
    <property type="entry name" value="Cyclophilin-like_dom_sf"/>
</dbReference>
<dbReference type="Pfam" id="PF02626">
    <property type="entry name" value="CT_A_B"/>
    <property type="match status" value="2"/>
</dbReference>
<keyword evidence="2" id="KW-0378">Hydrolase</keyword>
<proteinExistence type="predicted"/>
<feature type="domain" description="Carboxyltransferase" evidence="4">
    <location>
        <begin position="23"/>
        <end position="361"/>
    </location>
</feature>
<keyword evidence="1" id="KW-0547">Nucleotide-binding</keyword>
<organism evidence="5 6">
    <name type="scientific">Alicyclobacillus mengziensis</name>
    <dbReference type="NCBI Taxonomy" id="2931921"/>
    <lineage>
        <taxon>Bacteria</taxon>
        <taxon>Bacillati</taxon>
        <taxon>Bacillota</taxon>
        <taxon>Bacilli</taxon>
        <taxon>Bacillales</taxon>
        <taxon>Alicyclobacillaceae</taxon>
        <taxon>Alicyclobacillus</taxon>
    </lineage>
</organism>
<dbReference type="GO" id="GO:0005524">
    <property type="term" value="F:ATP binding"/>
    <property type="evidence" value="ECO:0007669"/>
    <property type="project" value="UniProtKB-KW"/>
</dbReference>
<evidence type="ECO:0000256" key="2">
    <source>
        <dbReference type="ARBA" id="ARBA00022801"/>
    </source>
</evidence>
<evidence type="ECO:0000313" key="6">
    <source>
        <dbReference type="Proteomes" id="UP000663505"/>
    </source>
</evidence>
<evidence type="ECO:0000313" key="5">
    <source>
        <dbReference type="EMBL" id="QSO48305.1"/>
    </source>
</evidence>
<dbReference type="KEGG" id="afx:JZ786_04760"/>
<dbReference type="GO" id="GO:0016787">
    <property type="term" value="F:hydrolase activity"/>
    <property type="evidence" value="ECO:0007669"/>
    <property type="project" value="UniProtKB-KW"/>
</dbReference>
<dbReference type="RefSeq" id="WP_206657640.1">
    <property type="nucleotide sequence ID" value="NZ_CP071182.1"/>
</dbReference>
<dbReference type="SMART" id="SM00797">
    <property type="entry name" value="AHS2"/>
    <property type="match status" value="1"/>
</dbReference>
<protein>
    <submittedName>
        <fullName evidence="5">Biotin-dependent carboxyltransferase family protein</fullName>
    </submittedName>
</protein>
<dbReference type="InterPro" id="IPR052708">
    <property type="entry name" value="PxpC"/>
</dbReference>
<evidence type="ECO:0000259" key="4">
    <source>
        <dbReference type="SMART" id="SM00797"/>
    </source>
</evidence>
<dbReference type="PANTHER" id="PTHR43309:SF3">
    <property type="entry name" value="5-OXOPROLINASE SUBUNIT C"/>
    <property type="match status" value="1"/>
</dbReference>
<evidence type="ECO:0000256" key="3">
    <source>
        <dbReference type="ARBA" id="ARBA00022840"/>
    </source>
</evidence>
<dbReference type="Gene3D" id="2.40.100.10">
    <property type="entry name" value="Cyclophilin-like"/>
    <property type="match status" value="1"/>
</dbReference>